<accession>A0A7R9CQC6</accession>
<evidence type="ECO:0000313" key="1">
    <source>
        <dbReference type="EMBL" id="CAD7400698.1"/>
    </source>
</evidence>
<organism evidence="1">
    <name type="scientific">Timema cristinae</name>
    <name type="common">Walking stick</name>
    <dbReference type="NCBI Taxonomy" id="61476"/>
    <lineage>
        <taxon>Eukaryota</taxon>
        <taxon>Metazoa</taxon>
        <taxon>Ecdysozoa</taxon>
        <taxon>Arthropoda</taxon>
        <taxon>Hexapoda</taxon>
        <taxon>Insecta</taxon>
        <taxon>Pterygota</taxon>
        <taxon>Neoptera</taxon>
        <taxon>Polyneoptera</taxon>
        <taxon>Phasmatodea</taxon>
        <taxon>Timematodea</taxon>
        <taxon>Timematoidea</taxon>
        <taxon>Timematidae</taxon>
        <taxon>Timema</taxon>
    </lineage>
</organism>
<sequence length="96" mass="10704">MSSCILLGSLVAKCLHDAPFFTTITVSDQLRVIDLRDLSPEIFVEEIFNENDHFLHANCTSHHSKPPPELTFFINNIASRATGCRHLGAGKDWVPV</sequence>
<reference evidence="1" key="1">
    <citation type="submission" date="2020-11" db="EMBL/GenBank/DDBJ databases">
        <authorList>
            <person name="Tran Van P."/>
        </authorList>
    </citation>
    <scope>NUCLEOTIDE SEQUENCE</scope>
</reference>
<dbReference type="EMBL" id="OC318130">
    <property type="protein sequence ID" value="CAD7400698.1"/>
    <property type="molecule type" value="Genomic_DNA"/>
</dbReference>
<name>A0A7R9CQC6_TIMCR</name>
<proteinExistence type="predicted"/>
<dbReference type="AlphaFoldDB" id="A0A7R9CQC6"/>
<gene>
    <name evidence="1" type="ORF">TCEB3V08_LOCUS5659</name>
</gene>
<protein>
    <submittedName>
        <fullName evidence="1">Uncharacterized protein</fullName>
    </submittedName>
</protein>